<evidence type="ECO:0000313" key="6">
    <source>
        <dbReference type="Proteomes" id="UP001345013"/>
    </source>
</evidence>
<dbReference type="EMBL" id="JAVRRG010000013">
    <property type="protein sequence ID" value="KAK5098602.1"/>
    <property type="molecule type" value="Genomic_DNA"/>
</dbReference>
<protein>
    <recommendedName>
        <fullName evidence="7">Glutathione transferase</fullName>
    </recommendedName>
</protein>
<gene>
    <name evidence="5" type="ORF">LTR24_001707</name>
</gene>
<evidence type="ECO:0008006" key="7">
    <source>
        <dbReference type="Google" id="ProtNLM"/>
    </source>
</evidence>
<dbReference type="InterPro" id="IPR001129">
    <property type="entry name" value="Membr-assoc_MAPEG"/>
</dbReference>
<dbReference type="PANTHER" id="PTHR35814:SF1">
    <property type="entry name" value="GLUTATHIONE S-TRANSFERASE-RELATED"/>
    <property type="match status" value="1"/>
</dbReference>
<organism evidence="5 6">
    <name type="scientific">Lithohypha guttulata</name>
    <dbReference type="NCBI Taxonomy" id="1690604"/>
    <lineage>
        <taxon>Eukaryota</taxon>
        <taxon>Fungi</taxon>
        <taxon>Dikarya</taxon>
        <taxon>Ascomycota</taxon>
        <taxon>Pezizomycotina</taxon>
        <taxon>Eurotiomycetes</taxon>
        <taxon>Chaetothyriomycetidae</taxon>
        <taxon>Chaetothyriales</taxon>
        <taxon>Trichomeriaceae</taxon>
        <taxon>Lithohypha</taxon>
    </lineage>
</organism>
<comment type="subcellular location">
    <subcellularLocation>
        <location evidence="1">Membrane</location>
    </subcellularLocation>
</comment>
<sequence length="136" mass="14849">MSISSSFALPLSAYYLALQARVVYHRLKDGKYIEHESSSNEHDILRAATRAQMNFAENVPLALALAAIVELNGGSRKALTWALSALTVARILHAEAELMIKDYMGWGRAPGFFGTQGVIAGLAGYAAYLVKGYWEL</sequence>
<dbReference type="Proteomes" id="UP001345013">
    <property type="component" value="Unassembled WGS sequence"/>
</dbReference>
<evidence type="ECO:0000256" key="3">
    <source>
        <dbReference type="ARBA" id="ARBA00022989"/>
    </source>
</evidence>
<dbReference type="SUPFAM" id="SSF161084">
    <property type="entry name" value="MAPEG domain-like"/>
    <property type="match status" value="1"/>
</dbReference>
<name>A0ABR0KJU4_9EURO</name>
<dbReference type="Pfam" id="PF01124">
    <property type="entry name" value="MAPEG"/>
    <property type="match status" value="1"/>
</dbReference>
<reference evidence="5 6" key="1">
    <citation type="submission" date="2023-08" db="EMBL/GenBank/DDBJ databases">
        <title>Black Yeasts Isolated from many extreme environments.</title>
        <authorList>
            <person name="Coleine C."/>
            <person name="Stajich J.E."/>
            <person name="Selbmann L."/>
        </authorList>
    </citation>
    <scope>NUCLEOTIDE SEQUENCE [LARGE SCALE GENOMIC DNA]</scope>
    <source>
        <strain evidence="5 6">CCFEE 5885</strain>
    </source>
</reference>
<keyword evidence="2" id="KW-0812">Transmembrane</keyword>
<keyword evidence="3" id="KW-1133">Transmembrane helix</keyword>
<keyword evidence="6" id="KW-1185">Reference proteome</keyword>
<accession>A0ABR0KJU4</accession>
<dbReference type="PANTHER" id="PTHR35814">
    <property type="match status" value="1"/>
</dbReference>
<comment type="caution">
    <text evidence="5">The sequence shown here is derived from an EMBL/GenBank/DDBJ whole genome shotgun (WGS) entry which is preliminary data.</text>
</comment>
<evidence type="ECO:0000256" key="1">
    <source>
        <dbReference type="ARBA" id="ARBA00004370"/>
    </source>
</evidence>
<evidence type="ECO:0000256" key="4">
    <source>
        <dbReference type="ARBA" id="ARBA00023136"/>
    </source>
</evidence>
<dbReference type="Gene3D" id="1.20.120.550">
    <property type="entry name" value="Membrane associated eicosanoid/glutathione metabolism-like domain"/>
    <property type="match status" value="1"/>
</dbReference>
<dbReference type="InterPro" id="IPR023352">
    <property type="entry name" value="MAPEG-like_dom_sf"/>
</dbReference>
<evidence type="ECO:0000313" key="5">
    <source>
        <dbReference type="EMBL" id="KAK5098602.1"/>
    </source>
</evidence>
<evidence type="ECO:0000256" key="2">
    <source>
        <dbReference type="ARBA" id="ARBA00022692"/>
    </source>
</evidence>
<keyword evidence="4" id="KW-0472">Membrane</keyword>
<proteinExistence type="predicted"/>